<dbReference type="OrthoDB" id="259905at2759"/>
<sequence>MSETELAGGLLNTEELDFLQNLLEEDDKPTITVPPAVENSFQHDVMMHIPLSQSPRSPVRSGSAAKKCKELYLGGTDLKPGMNDFPEEQPHFCSNMQCFCCDHIVLRFPDRRWSKDTDYMFMRNNYPNQLDSKLIPAPGWCAFCCQCTFREEKDLQRLKPFSTNWVCRGHN</sequence>
<evidence type="ECO:0000313" key="7">
    <source>
        <dbReference type="Proteomes" id="UP000179807"/>
    </source>
</evidence>
<evidence type="ECO:0000313" key="6">
    <source>
        <dbReference type="EMBL" id="OHS94625.1"/>
    </source>
</evidence>
<evidence type="ECO:0000256" key="5">
    <source>
        <dbReference type="ARBA" id="ARBA00026215"/>
    </source>
</evidence>
<dbReference type="EMBL" id="MLAK01001304">
    <property type="protein sequence ID" value="OHS94625.1"/>
    <property type="molecule type" value="Genomic_DNA"/>
</dbReference>
<name>A0A1J4J7J5_9EUKA</name>
<evidence type="ECO:0000256" key="1">
    <source>
        <dbReference type="ARBA" id="ARBA00004437"/>
    </source>
</evidence>
<organism evidence="6 7">
    <name type="scientific">Tritrichomonas foetus</name>
    <dbReference type="NCBI Taxonomy" id="1144522"/>
    <lineage>
        <taxon>Eukaryota</taxon>
        <taxon>Metamonada</taxon>
        <taxon>Parabasalia</taxon>
        <taxon>Tritrichomonadida</taxon>
        <taxon>Tritrichomonadidae</taxon>
        <taxon>Tritrichomonas</taxon>
    </lineage>
</organism>
<keyword evidence="3" id="KW-0963">Cytoplasm</keyword>
<dbReference type="RefSeq" id="XP_068347762.1">
    <property type="nucleotide sequence ID" value="XM_068495785.1"/>
</dbReference>
<dbReference type="AlphaFoldDB" id="A0A1J4J7J5"/>
<gene>
    <name evidence="6" type="ORF">TRFO_11006</name>
</gene>
<comment type="function">
    <text evidence="4">May be involved in photoreceptor outer segment disk morphogenesis.</text>
</comment>
<dbReference type="PANTHER" id="PTHR33958">
    <property type="entry name" value="PROTEIN C8ORF37"/>
    <property type="match status" value="1"/>
</dbReference>
<dbReference type="VEuPathDB" id="TrichDB:TRFO_11006"/>
<comment type="caution">
    <text evidence="6">The sequence shown here is derived from an EMBL/GenBank/DDBJ whole genome shotgun (WGS) entry which is preliminary data.</text>
</comment>
<evidence type="ECO:0000256" key="3">
    <source>
        <dbReference type="ARBA" id="ARBA00022490"/>
    </source>
</evidence>
<protein>
    <recommendedName>
        <fullName evidence="5">Cilia- and flagella-associated protein 418</fullName>
    </recommendedName>
</protein>
<dbReference type="GO" id="GO:0005829">
    <property type="term" value="C:cytosol"/>
    <property type="evidence" value="ECO:0007669"/>
    <property type="project" value="TreeGrafter"/>
</dbReference>
<comment type="subcellular location">
    <subcellularLocation>
        <location evidence="2">Cytoplasm</location>
    </subcellularLocation>
    <subcellularLocation>
        <location evidence="1">Photoreceptor inner segment</location>
    </subcellularLocation>
</comment>
<dbReference type="GeneID" id="94830489"/>
<dbReference type="Pfam" id="PF14996">
    <property type="entry name" value="RMP"/>
    <property type="match status" value="1"/>
</dbReference>
<evidence type="ECO:0000256" key="4">
    <source>
        <dbReference type="ARBA" id="ARBA00024819"/>
    </source>
</evidence>
<dbReference type="InterPro" id="IPR029239">
    <property type="entry name" value="CFAP418"/>
</dbReference>
<proteinExistence type="predicted"/>
<accession>A0A1J4J7J5</accession>
<dbReference type="PANTHER" id="PTHR33958:SF1">
    <property type="entry name" value="CILIA- AND FLAGELLA-ASSOCIATED PROTEIN 418"/>
    <property type="match status" value="1"/>
</dbReference>
<keyword evidence="7" id="KW-1185">Reference proteome</keyword>
<dbReference type="Proteomes" id="UP000179807">
    <property type="component" value="Unassembled WGS sequence"/>
</dbReference>
<reference evidence="6" key="1">
    <citation type="submission" date="2016-10" db="EMBL/GenBank/DDBJ databases">
        <authorList>
            <person name="Benchimol M."/>
            <person name="Almeida L.G."/>
            <person name="Vasconcelos A.T."/>
            <person name="Perreira-Neves A."/>
            <person name="Rosa I.A."/>
            <person name="Tasca T."/>
            <person name="Bogo M.R."/>
            <person name="de Souza W."/>
        </authorList>
    </citation>
    <scope>NUCLEOTIDE SEQUENCE [LARGE SCALE GENOMIC DNA]</scope>
    <source>
        <strain evidence="6">K</strain>
    </source>
</reference>
<evidence type="ECO:0000256" key="2">
    <source>
        <dbReference type="ARBA" id="ARBA00004496"/>
    </source>
</evidence>